<evidence type="ECO:0000256" key="1">
    <source>
        <dbReference type="SAM" id="Phobius"/>
    </source>
</evidence>
<evidence type="ECO:0000313" key="3">
    <source>
        <dbReference type="Proteomes" id="UP000502117"/>
    </source>
</evidence>
<keyword evidence="1" id="KW-0472">Membrane</keyword>
<dbReference type="RefSeq" id="WP_039034581.1">
    <property type="nucleotide sequence ID" value="NZ_CP045857.1"/>
</dbReference>
<dbReference type="GeneID" id="88623388"/>
<sequence length="410" mass="45010">MRLAFFPALWLKDIGSVSFLITAGLGLFLALVIQLSGDSDKTGMFQAMAILSGCAAFAWQSNRLAACEWLVLVPGFKKALLLQATVLAILVQLICLAISPANLAIQGVAWSLGLAFVLACLRYPKCFYWSVLLFLVLPISESIARLLPAWSWWLATTVLLVMLARQLRLLCWHPQARSIYLNGLEAGWVLGPRLGIWPPLLRLEAWLHPVNFFIGPTLSWLLILLPGSSLLLILVNLGWHKQLPVIYIAGQLAMLICSLVHWSRLQRWRGAELLLLLPGHTGLAGLTAAFARGQTRLLALLGLMLTLILMLDWFVGETQGLAGVHQLLAALWGSALLLALGSISHQKGYLAGVMLLFIVNSTWSSGLARGLQQGSGSVVWLSLDLIMLVLALVVFHRCSRRLWRTGVVEP</sequence>
<feature type="transmembrane region" description="Helical" evidence="1">
    <location>
        <begin position="217"/>
        <end position="237"/>
    </location>
</feature>
<evidence type="ECO:0000313" key="2">
    <source>
        <dbReference type="EMBL" id="QIJ06509.1"/>
    </source>
</evidence>
<protein>
    <submittedName>
        <fullName evidence="2">Uncharacterized protein</fullName>
    </submittedName>
</protein>
<dbReference type="KEGG" id="schk:GII14_21635"/>
<feature type="transmembrane region" description="Helical" evidence="1">
    <location>
        <begin position="244"/>
        <end position="262"/>
    </location>
</feature>
<feature type="transmembrane region" description="Helical" evidence="1">
    <location>
        <begin position="321"/>
        <end position="341"/>
    </location>
</feature>
<keyword evidence="1" id="KW-1133">Transmembrane helix</keyword>
<accession>A0A6G7LXJ5</accession>
<dbReference type="AlphaFoldDB" id="A0A6G7LXJ5"/>
<feature type="transmembrane region" description="Helical" evidence="1">
    <location>
        <begin position="80"/>
        <end position="99"/>
    </location>
</feature>
<feature type="transmembrane region" description="Helical" evidence="1">
    <location>
        <begin position="268"/>
        <end position="290"/>
    </location>
</feature>
<keyword evidence="1" id="KW-0812">Transmembrane</keyword>
<feature type="transmembrane region" description="Helical" evidence="1">
    <location>
        <begin position="179"/>
        <end position="197"/>
    </location>
</feature>
<feature type="transmembrane region" description="Helical" evidence="1">
    <location>
        <begin position="378"/>
        <end position="395"/>
    </location>
</feature>
<feature type="transmembrane region" description="Helical" evidence="1">
    <location>
        <begin position="150"/>
        <end position="167"/>
    </location>
</feature>
<organism evidence="2 3">
    <name type="scientific">Shewanella chilikensis</name>
    <dbReference type="NCBI Taxonomy" id="558541"/>
    <lineage>
        <taxon>Bacteria</taxon>
        <taxon>Pseudomonadati</taxon>
        <taxon>Pseudomonadota</taxon>
        <taxon>Gammaproteobacteria</taxon>
        <taxon>Alteromonadales</taxon>
        <taxon>Shewanellaceae</taxon>
        <taxon>Shewanella</taxon>
    </lineage>
</organism>
<gene>
    <name evidence="2" type="ORF">GII14_21635</name>
</gene>
<feature type="transmembrane region" description="Helical" evidence="1">
    <location>
        <begin position="297"/>
        <end position="315"/>
    </location>
</feature>
<feature type="transmembrane region" description="Helical" evidence="1">
    <location>
        <begin position="348"/>
        <end position="366"/>
    </location>
</feature>
<name>A0A6G7LXJ5_9GAMM</name>
<dbReference type="EMBL" id="CP045857">
    <property type="protein sequence ID" value="QIJ06509.1"/>
    <property type="molecule type" value="Genomic_DNA"/>
</dbReference>
<dbReference type="Proteomes" id="UP000502117">
    <property type="component" value="Chromosome"/>
</dbReference>
<proteinExistence type="predicted"/>
<feature type="transmembrane region" description="Helical" evidence="1">
    <location>
        <begin position="16"/>
        <end position="37"/>
    </location>
</feature>
<reference evidence="2 3" key="1">
    <citation type="submission" date="2019-11" db="EMBL/GenBank/DDBJ databases">
        <title>Complete Genome Sequence of Shewanella chilikensis Strain DC57, Isolated from Corroded Seal Rings at a floating production facility in Australia.</title>
        <authorList>
            <person name="Salgar-Chaparro S.J."/>
            <person name="Castillo-Villamizar G.A."/>
            <person name="Poehlein A."/>
            <person name="Daniel R."/>
            <person name="Machuca L."/>
        </authorList>
    </citation>
    <scope>NUCLEOTIDE SEQUENCE [LARGE SCALE GENOMIC DNA]</scope>
    <source>
        <strain evidence="2 3">DC57</strain>
    </source>
</reference>